<sequence length="106" mass="11674">MNLHQEELVREGRRRPNSEGTEHQVEPVLPFMSIAFGIVVASINTQNAGWAGSGSGSMISFKWILFGKGGANHFFNQSTAVQRFTTHVRVGMGIKILPKLEVEHVA</sequence>
<organism evidence="2 3">
    <name type="scientific">Prorocentrum cordatum</name>
    <dbReference type="NCBI Taxonomy" id="2364126"/>
    <lineage>
        <taxon>Eukaryota</taxon>
        <taxon>Sar</taxon>
        <taxon>Alveolata</taxon>
        <taxon>Dinophyceae</taxon>
        <taxon>Prorocentrales</taxon>
        <taxon>Prorocentraceae</taxon>
        <taxon>Prorocentrum</taxon>
    </lineage>
</organism>
<reference evidence="2" key="1">
    <citation type="submission" date="2023-10" db="EMBL/GenBank/DDBJ databases">
        <authorList>
            <person name="Chen Y."/>
            <person name="Shah S."/>
            <person name="Dougan E. K."/>
            <person name="Thang M."/>
            <person name="Chan C."/>
        </authorList>
    </citation>
    <scope>NUCLEOTIDE SEQUENCE [LARGE SCALE GENOMIC DNA]</scope>
</reference>
<comment type="caution">
    <text evidence="2">The sequence shown here is derived from an EMBL/GenBank/DDBJ whole genome shotgun (WGS) entry which is preliminary data.</text>
</comment>
<keyword evidence="3" id="KW-1185">Reference proteome</keyword>
<accession>A0ABN9SFD8</accession>
<evidence type="ECO:0000313" key="3">
    <source>
        <dbReference type="Proteomes" id="UP001189429"/>
    </source>
</evidence>
<dbReference type="Proteomes" id="UP001189429">
    <property type="component" value="Unassembled WGS sequence"/>
</dbReference>
<evidence type="ECO:0000256" key="1">
    <source>
        <dbReference type="SAM" id="MobiDB-lite"/>
    </source>
</evidence>
<protein>
    <recommendedName>
        <fullName evidence="4">H(+)-exporting diphosphatase</fullName>
    </recommendedName>
</protein>
<evidence type="ECO:0000313" key="2">
    <source>
        <dbReference type="EMBL" id="CAK0830770.1"/>
    </source>
</evidence>
<evidence type="ECO:0008006" key="4">
    <source>
        <dbReference type="Google" id="ProtNLM"/>
    </source>
</evidence>
<proteinExistence type="predicted"/>
<gene>
    <name evidence="2" type="ORF">PCOR1329_LOCUS29308</name>
</gene>
<dbReference type="EMBL" id="CAUYUJ010011013">
    <property type="protein sequence ID" value="CAK0830770.1"/>
    <property type="molecule type" value="Genomic_DNA"/>
</dbReference>
<feature type="region of interest" description="Disordered" evidence="1">
    <location>
        <begin position="1"/>
        <end position="24"/>
    </location>
</feature>
<name>A0ABN9SFD8_9DINO</name>